<evidence type="ECO:0000256" key="2">
    <source>
        <dbReference type="ARBA" id="ARBA00004123"/>
    </source>
</evidence>
<accession>A0A830CYD8</accession>
<evidence type="ECO:0000256" key="3">
    <source>
        <dbReference type="ARBA" id="ARBA00006958"/>
    </source>
</evidence>
<comment type="similarity">
    <text evidence="3">Belongs to the HARBI1 family.</text>
</comment>
<keyword evidence="5" id="KW-0479">Metal-binding</keyword>
<dbReference type="InterPro" id="IPR045249">
    <property type="entry name" value="HARBI1-like"/>
</dbReference>
<comment type="caution">
    <text evidence="10">The sequence shown here is derived from an EMBL/GenBank/DDBJ whole genome shotgun (WGS) entry which is preliminary data.</text>
</comment>
<keyword evidence="7" id="KW-0539">Nucleus</keyword>
<dbReference type="InterPro" id="IPR027806">
    <property type="entry name" value="HARBI1_dom"/>
</dbReference>
<keyword evidence="6" id="KW-0378">Hydrolase</keyword>
<comment type="subcellular location">
    <subcellularLocation>
        <location evidence="2">Nucleus</location>
    </subcellularLocation>
</comment>
<sequence>MDRNTFGRLCYLLESVGGLLPSRDILVSEQVALFLSVLAHHQKNRVVKHAFSRSGQSVSKHFHLVLDAVLRLHPILAVTPKEVDESCTDINWKWFKGCLGALDGTFVQVHVPLGEKPRYRNRKGDVSVNVLGICDQNMNYIFVLTRWEGSAADSRVLRDAISRRNYLKIPNGQYYLCDGGYTNGPGFLAPYRGVRYHLNEWKKRWAVLRSPSFYDIVSQNKMIMACCLLHNFIRTNMAVDPIECGDEEPDTGSSDEETLIEDYVDQVQPSQQWTDWRDTFAAAMYEEWRGAA</sequence>
<evidence type="ECO:0000256" key="4">
    <source>
        <dbReference type="ARBA" id="ARBA00022722"/>
    </source>
</evidence>
<dbReference type="GO" id="GO:0004518">
    <property type="term" value="F:nuclease activity"/>
    <property type="evidence" value="ECO:0007669"/>
    <property type="project" value="UniProtKB-KW"/>
</dbReference>
<dbReference type="Pfam" id="PF26138">
    <property type="entry name" value="DUF8040"/>
    <property type="match status" value="1"/>
</dbReference>
<dbReference type="GO" id="GO:0016787">
    <property type="term" value="F:hydrolase activity"/>
    <property type="evidence" value="ECO:0007669"/>
    <property type="project" value="UniProtKB-KW"/>
</dbReference>
<dbReference type="PANTHER" id="PTHR22930">
    <property type="match status" value="1"/>
</dbReference>
<dbReference type="PANTHER" id="PTHR22930:SF293">
    <property type="entry name" value="PROTEIN ALP1-LIKE"/>
    <property type="match status" value="1"/>
</dbReference>
<organism evidence="10 11">
    <name type="scientific">Phtheirospermum japonicum</name>
    <dbReference type="NCBI Taxonomy" id="374723"/>
    <lineage>
        <taxon>Eukaryota</taxon>
        <taxon>Viridiplantae</taxon>
        <taxon>Streptophyta</taxon>
        <taxon>Embryophyta</taxon>
        <taxon>Tracheophyta</taxon>
        <taxon>Spermatophyta</taxon>
        <taxon>Magnoliopsida</taxon>
        <taxon>eudicotyledons</taxon>
        <taxon>Gunneridae</taxon>
        <taxon>Pentapetalae</taxon>
        <taxon>asterids</taxon>
        <taxon>lamiids</taxon>
        <taxon>Lamiales</taxon>
        <taxon>Orobanchaceae</taxon>
        <taxon>Orobanchaceae incertae sedis</taxon>
        <taxon>Phtheirospermum</taxon>
    </lineage>
</organism>
<dbReference type="GO" id="GO:0005634">
    <property type="term" value="C:nucleus"/>
    <property type="evidence" value="ECO:0007669"/>
    <property type="project" value="UniProtKB-SubCell"/>
</dbReference>
<dbReference type="Pfam" id="PF13359">
    <property type="entry name" value="DDE_Tnp_4"/>
    <property type="match status" value="1"/>
</dbReference>
<evidence type="ECO:0000256" key="6">
    <source>
        <dbReference type="ARBA" id="ARBA00022801"/>
    </source>
</evidence>
<evidence type="ECO:0000259" key="8">
    <source>
        <dbReference type="Pfam" id="PF13359"/>
    </source>
</evidence>
<feature type="domain" description="DUF8040" evidence="9">
    <location>
        <begin position="1"/>
        <end position="70"/>
    </location>
</feature>
<dbReference type="EMBL" id="BMAC01000757">
    <property type="protein sequence ID" value="GFQ02589.1"/>
    <property type="molecule type" value="Genomic_DNA"/>
</dbReference>
<proteinExistence type="inferred from homology"/>
<dbReference type="GO" id="GO:0046872">
    <property type="term" value="F:metal ion binding"/>
    <property type="evidence" value="ECO:0007669"/>
    <property type="project" value="UniProtKB-KW"/>
</dbReference>
<evidence type="ECO:0000313" key="10">
    <source>
        <dbReference type="EMBL" id="GFQ02589.1"/>
    </source>
</evidence>
<gene>
    <name evidence="10" type="ORF">PHJA_002402900</name>
</gene>
<dbReference type="InterPro" id="IPR058353">
    <property type="entry name" value="DUF8040"/>
</dbReference>
<name>A0A830CYD8_9LAMI</name>
<reference evidence="10" key="1">
    <citation type="submission" date="2020-07" db="EMBL/GenBank/DDBJ databases">
        <title>Ethylene signaling mediates host invasion by parasitic plants.</title>
        <authorList>
            <person name="Yoshida S."/>
        </authorList>
    </citation>
    <scope>NUCLEOTIDE SEQUENCE</scope>
    <source>
        <strain evidence="10">Okayama</strain>
    </source>
</reference>
<protein>
    <submittedName>
        <fullName evidence="10">Putative nuclease harbi1</fullName>
    </submittedName>
</protein>
<keyword evidence="4" id="KW-0540">Nuclease</keyword>
<evidence type="ECO:0000259" key="9">
    <source>
        <dbReference type="Pfam" id="PF26138"/>
    </source>
</evidence>
<evidence type="ECO:0000313" key="11">
    <source>
        <dbReference type="Proteomes" id="UP000653305"/>
    </source>
</evidence>
<dbReference type="OrthoDB" id="897680at2759"/>
<evidence type="ECO:0000256" key="5">
    <source>
        <dbReference type="ARBA" id="ARBA00022723"/>
    </source>
</evidence>
<evidence type="ECO:0000256" key="1">
    <source>
        <dbReference type="ARBA" id="ARBA00001968"/>
    </source>
</evidence>
<comment type="cofactor">
    <cofactor evidence="1">
        <name>a divalent metal cation</name>
        <dbReference type="ChEBI" id="CHEBI:60240"/>
    </cofactor>
</comment>
<dbReference type="AlphaFoldDB" id="A0A830CYD8"/>
<evidence type="ECO:0000256" key="7">
    <source>
        <dbReference type="ARBA" id="ARBA00023242"/>
    </source>
</evidence>
<dbReference type="Proteomes" id="UP000653305">
    <property type="component" value="Unassembled WGS sequence"/>
</dbReference>
<feature type="domain" description="DDE Tnp4" evidence="8">
    <location>
        <begin position="102"/>
        <end position="192"/>
    </location>
</feature>
<keyword evidence="11" id="KW-1185">Reference proteome</keyword>